<gene>
    <name evidence="2" type="ORF">HO173_011782</name>
</gene>
<organism evidence="2 3">
    <name type="scientific">Letharia columbiana</name>
    <dbReference type="NCBI Taxonomy" id="112416"/>
    <lineage>
        <taxon>Eukaryota</taxon>
        <taxon>Fungi</taxon>
        <taxon>Dikarya</taxon>
        <taxon>Ascomycota</taxon>
        <taxon>Pezizomycotina</taxon>
        <taxon>Lecanoromycetes</taxon>
        <taxon>OSLEUM clade</taxon>
        <taxon>Lecanoromycetidae</taxon>
        <taxon>Lecanorales</taxon>
        <taxon>Lecanorineae</taxon>
        <taxon>Parmeliaceae</taxon>
        <taxon>Letharia</taxon>
    </lineage>
</organism>
<name>A0A8H6CSQ7_9LECA</name>
<dbReference type="GeneID" id="59293423"/>
<keyword evidence="3" id="KW-1185">Reference proteome</keyword>
<feature type="region of interest" description="Disordered" evidence="1">
    <location>
        <begin position="1"/>
        <end position="59"/>
    </location>
</feature>
<dbReference type="AlphaFoldDB" id="A0A8H6CSQ7"/>
<dbReference type="RefSeq" id="XP_037159426.1">
    <property type="nucleotide sequence ID" value="XM_037313660.1"/>
</dbReference>
<comment type="caution">
    <text evidence="2">The sequence shown here is derived from an EMBL/GenBank/DDBJ whole genome shotgun (WGS) entry which is preliminary data.</text>
</comment>
<feature type="compositionally biased region" description="Low complexity" evidence="1">
    <location>
        <begin position="39"/>
        <end position="48"/>
    </location>
</feature>
<sequence>MDLTAKETAPTSTRQLRADQDSSVIETTNRNNADDSNYRALAEEASSDASERTRAEEIL</sequence>
<evidence type="ECO:0000313" key="2">
    <source>
        <dbReference type="EMBL" id="KAF6228611.1"/>
    </source>
</evidence>
<evidence type="ECO:0000256" key="1">
    <source>
        <dbReference type="SAM" id="MobiDB-lite"/>
    </source>
</evidence>
<reference evidence="2 3" key="1">
    <citation type="journal article" date="2020" name="Genomics">
        <title>Complete, high-quality genomes from long-read metagenomic sequencing of two wolf lichen thalli reveals enigmatic genome architecture.</title>
        <authorList>
            <person name="McKenzie S.K."/>
            <person name="Walston R.F."/>
            <person name="Allen J.L."/>
        </authorList>
    </citation>
    <scope>NUCLEOTIDE SEQUENCE [LARGE SCALE GENOMIC DNA]</scope>
    <source>
        <strain evidence="2">WasteWater2</strain>
    </source>
</reference>
<accession>A0A8H6CSQ7</accession>
<feature type="compositionally biased region" description="Polar residues" evidence="1">
    <location>
        <begin position="9"/>
        <end position="31"/>
    </location>
</feature>
<dbReference type="EMBL" id="JACCJC010000077">
    <property type="protein sequence ID" value="KAF6228611.1"/>
    <property type="molecule type" value="Genomic_DNA"/>
</dbReference>
<proteinExistence type="predicted"/>
<dbReference type="Proteomes" id="UP000578531">
    <property type="component" value="Unassembled WGS sequence"/>
</dbReference>
<feature type="compositionally biased region" description="Basic and acidic residues" evidence="1">
    <location>
        <begin position="49"/>
        <end position="59"/>
    </location>
</feature>
<evidence type="ECO:0000313" key="3">
    <source>
        <dbReference type="Proteomes" id="UP000578531"/>
    </source>
</evidence>
<protein>
    <submittedName>
        <fullName evidence="2">Uncharacterized protein</fullName>
    </submittedName>
</protein>